<feature type="compositionally biased region" description="Basic and acidic residues" evidence="7">
    <location>
        <begin position="192"/>
        <end position="208"/>
    </location>
</feature>
<dbReference type="GO" id="GO:0003697">
    <property type="term" value="F:single-stranded DNA binding"/>
    <property type="evidence" value="ECO:0007669"/>
    <property type="project" value="UniProtKB-ARBA"/>
</dbReference>
<dbReference type="GO" id="GO:0045002">
    <property type="term" value="P:double-strand break repair via single-strand annealing"/>
    <property type="evidence" value="ECO:0007669"/>
    <property type="project" value="InterPro"/>
</dbReference>
<evidence type="ECO:0000256" key="6">
    <source>
        <dbReference type="ARBA" id="ARBA00077224"/>
    </source>
</evidence>
<dbReference type="SUPFAM" id="SSF54768">
    <property type="entry name" value="dsRNA-binding domain-like"/>
    <property type="match status" value="1"/>
</dbReference>
<dbReference type="InterPro" id="IPR041247">
    <property type="entry name" value="Rad52_fam"/>
</dbReference>
<sequence length="540" mass="56412">MPAVHTSSPGDQHSTITNPFEEKQPRMSEYTAQEIATLQSRLEKQLGPEYLSSRSGPSGQKVHYIAAEKCITLANEIFGFNGWSSAIQNIQIDFVDENAQTQRVSLGLSVIVRVTLRDGTFHEDIGYGHIENCKGKAAAFEKAKKEGTTDALKRALRNFGNVLGNCIYDKAYLQKVTKMKSEPVRFNEKSLHRHADFTPKEVKQEKMEASGASATAPAGMGAADVGLGDDAFEDLLGEFDEVDFCVVEEGHPDEVGVSEPAQKNAAAGKPNQPPAPGAAGAHHMQPPSRPLGRSTSAAGNYARPPQTPNQAQSRPGPPPQNNQNNQTRPNPQQQPPNGGQRPNANAASNQNAPQPAQNQGQGAAAPPTGSEPVAFFSARAVAKTGEAAPPTPQPGLLFNPKAESPSIRKTPGIDHTTSKPVNRSGQHVPPSQSGEKPSGPGANAAGRPAGPGMGRGNILNPQLDTARRVGFPGGPASPLANRGQYKPPTIKRPLPAEGAAGRPPLADVSTNAPGAGGPPAGGAAKGAGVVNGEAKRQKIG</sequence>
<feature type="compositionally biased region" description="Polar residues" evidence="7">
    <location>
        <begin position="1"/>
        <end position="18"/>
    </location>
</feature>
<feature type="compositionally biased region" description="Low complexity" evidence="7">
    <location>
        <begin position="321"/>
        <end position="367"/>
    </location>
</feature>
<dbReference type="GO" id="GO:0006312">
    <property type="term" value="P:mitotic recombination"/>
    <property type="evidence" value="ECO:0007669"/>
    <property type="project" value="TreeGrafter"/>
</dbReference>
<dbReference type="InParanoid" id="A0A507B3T7"/>
<feature type="compositionally biased region" description="Low complexity" evidence="7">
    <location>
        <begin position="437"/>
        <end position="448"/>
    </location>
</feature>
<dbReference type="InterPro" id="IPR004585">
    <property type="entry name" value="DNA_recomb/repair_Rad52"/>
</dbReference>
<evidence type="ECO:0000313" key="9">
    <source>
        <dbReference type="Proteomes" id="UP000319257"/>
    </source>
</evidence>
<feature type="compositionally biased region" description="Gly residues" evidence="7">
    <location>
        <begin position="514"/>
        <end position="525"/>
    </location>
</feature>
<feature type="region of interest" description="Disordered" evidence="7">
    <location>
        <begin position="1"/>
        <end position="27"/>
    </location>
</feature>
<dbReference type="FunFam" id="3.30.390.80:FF:000001">
    <property type="entry name" value="DNA repair protein RAD52 homolog"/>
    <property type="match status" value="1"/>
</dbReference>
<gene>
    <name evidence="8" type="ORF">E0L32_005381</name>
</gene>
<evidence type="ECO:0000256" key="4">
    <source>
        <dbReference type="ARBA" id="ARBA00023172"/>
    </source>
</evidence>
<evidence type="ECO:0000256" key="7">
    <source>
        <dbReference type="SAM" id="MobiDB-lite"/>
    </source>
</evidence>
<dbReference type="RefSeq" id="XP_030996128.1">
    <property type="nucleotide sequence ID" value="XM_031139896.1"/>
</dbReference>
<dbReference type="OrthoDB" id="206565at2759"/>
<dbReference type="Proteomes" id="UP000319257">
    <property type="component" value="Unassembled WGS sequence"/>
</dbReference>
<feature type="compositionally biased region" description="Low complexity" evidence="7">
    <location>
        <begin position="209"/>
        <end position="218"/>
    </location>
</feature>
<evidence type="ECO:0000256" key="5">
    <source>
        <dbReference type="ARBA" id="ARBA00023204"/>
    </source>
</evidence>
<dbReference type="AlphaFoldDB" id="A0A507B3T7"/>
<dbReference type="GeneID" id="41972828"/>
<dbReference type="NCBIfam" id="TIGR00607">
    <property type="entry name" value="rad52"/>
    <property type="match status" value="1"/>
</dbReference>
<dbReference type="GO" id="GO:0000730">
    <property type="term" value="P:DNA recombinase assembly"/>
    <property type="evidence" value="ECO:0007669"/>
    <property type="project" value="InterPro"/>
</dbReference>
<evidence type="ECO:0000313" key="8">
    <source>
        <dbReference type="EMBL" id="TPX14417.1"/>
    </source>
</evidence>
<dbReference type="Pfam" id="PF04098">
    <property type="entry name" value="Rad52_Rad22"/>
    <property type="match status" value="1"/>
</dbReference>
<keyword evidence="5" id="KW-0234">DNA repair</keyword>
<dbReference type="InterPro" id="IPR007232">
    <property type="entry name" value="Rad52_Rad59_Rad22"/>
</dbReference>
<evidence type="ECO:0000256" key="1">
    <source>
        <dbReference type="ARBA" id="ARBA00006638"/>
    </source>
</evidence>
<comment type="caution">
    <text evidence="8">The sequence shown here is derived from an EMBL/GenBank/DDBJ whole genome shotgun (WGS) entry which is preliminary data.</text>
</comment>
<dbReference type="EMBL" id="SKBQ01000028">
    <property type="protein sequence ID" value="TPX14417.1"/>
    <property type="molecule type" value="Genomic_DNA"/>
</dbReference>
<keyword evidence="4" id="KW-0233">DNA recombination</keyword>
<feature type="compositionally biased region" description="Polar residues" evidence="7">
    <location>
        <begin position="418"/>
        <end position="435"/>
    </location>
</feature>
<dbReference type="InterPro" id="IPR042525">
    <property type="entry name" value="Rad52_Rad59_Rad22_sf"/>
</dbReference>
<protein>
    <recommendedName>
        <fullName evidence="6">RAD52 homolog</fullName>
    </recommendedName>
</protein>
<dbReference type="PANTHER" id="PTHR12132:SF1">
    <property type="entry name" value="DNA REPAIR PROTEIN RAD52 HOMOLOG"/>
    <property type="match status" value="1"/>
</dbReference>
<comment type="similarity">
    <text evidence="1">Belongs to the RAD52 family.</text>
</comment>
<dbReference type="Gene3D" id="3.30.390.80">
    <property type="entry name" value="DNA repair protein Rad52/59/22"/>
    <property type="match status" value="1"/>
</dbReference>
<name>A0A507B3T7_9PEZI</name>
<feature type="region of interest" description="Disordered" evidence="7">
    <location>
        <begin position="253"/>
        <end position="540"/>
    </location>
</feature>
<keyword evidence="9" id="KW-1185">Reference proteome</keyword>
<accession>A0A507B3T7</accession>
<keyword evidence="3" id="KW-0238">DNA-binding</keyword>
<organism evidence="8 9">
    <name type="scientific">Thyridium curvatum</name>
    <dbReference type="NCBI Taxonomy" id="1093900"/>
    <lineage>
        <taxon>Eukaryota</taxon>
        <taxon>Fungi</taxon>
        <taxon>Dikarya</taxon>
        <taxon>Ascomycota</taxon>
        <taxon>Pezizomycotina</taxon>
        <taxon>Sordariomycetes</taxon>
        <taxon>Sordariomycetidae</taxon>
        <taxon>Thyridiales</taxon>
        <taxon>Thyridiaceae</taxon>
        <taxon>Thyridium</taxon>
    </lineage>
</organism>
<keyword evidence="2" id="KW-0227">DNA damage</keyword>
<feature type="compositionally biased region" description="Low complexity" evidence="7">
    <location>
        <begin position="277"/>
        <end position="286"/>
    </location>
</feature>
<dbReference type="PANTHER" id="PTHR12132">
    <property type="entry name" value="DNA REPAIR AND RECOMBINATION PROTEIN RAD52, RAD59"/>
    <property type="match status" value="1"/>
</dbReference>
<dbReference type="GO" id="GO:0005634">
    <property type="term" value="C:nucleus"/>
    <property type="evidence" value="ECO:0007669"/>
    <property type="project" value="InterPro"/>
</dbReference>
<proteinExistence type="inferred from homology"/>
<dbReference type="STRING" id="1093900.A0A507B3T7"/>
<feature type="region of interest" description="Disordered" evidence="7">
    <location>
        <begin position="192"/>
        <end position="218"/>
    </location>
</feature>
<reference evidence="8 9" key="1">
    <citation type="submission" date="2019-06" db="EMBL/GenBank/DDBJ databases">
        <title>Draft genome sequence of the filamentous fungus Phialemoniopsis curvata isolated from diesel fuel.</title>
        <authorList>
            <person name="Varaljay V.A."/>
            <person name="Lyon W.J."/>
            <person name="Crouch A.L."/>
            <person name="Drake C.E."/>
            <person name="Hollomon J.M."/>
            <person name="Nadeau L.J."/>
            <person name="Nunn H.S."/>
            <person name="Stevenson B.S."/>
            <person name="Bojanowski C.L."/>
            <person name="Crookes-Goodson W.J."/>
        </authorList>
    </citation>
    <scope>NUCLEOTIDE SEQUENCE [LARGE SCALE GENOMIC DNA]</scope>
    <source>
        <strain evidence="8 9">D216</strain>
    </source>
</reference>
<evidence type="ECO:0000256" key="2">
    <source>
        <dbReference type="ARBA" id="ARBA00022763"/>
    </source>
</evidence>
<evidence type="ECO:0000256" key="3">
    <source>
        <dbReference type="ARBA" id="ARBA00023125"/>
    </source>
</evidence>